<dbReference type="PANTHER" id="PTHR21381">
    <property type="entry name" value="ZGC:162297"/>
    <property type="match status" value="1"/>
</dbReference>
<accession>A0A1C6K849</accession>
<dbReference type="AlphaFoldDB" id="A0A1C6K849"/>
<dbReference type="Gene3D" id="3.20.20.70">
    <property type="entry name" value="Aldolase class I"/>
    <property type="match status" value="1"/>
</dbReference>
<name>A0A1C6K849_9FIRM</name>
<evidence type="ECO:0000256" key="1">
    <source>
        <dbReference type="ARBA" id="ARBA00006007"/>
    </source>
</evidence>
<gene>
    <name evidence="2" type="primary">sgcQ_4</name>
    <name evidence="2" type="ORF">SAMEA3545359_02720</name>
</gene>
<reference evidence="2" key="1">
    <citation type="submission" date="2015-09" db="EMBL/GenBank/DDBJ databases">
        <authorList>
            <consortium name="Pathogen Informatics"/>
        </authorList>
    </citation>
    <scope>NUCLEOTIDE SEQUENCE</scope>
    <source>
        <strain evidence="2">2789STDY5834896</strain>
    </source>
</reference>
<organism evidence="2">
    <name type="scientific">uncultured Anaerotruncus sp</name>
    <dbReference type="NCBI Taxonomy" id="905011"/>
    <lineage>
        <taxon>Bacteria</taxon>
        <taxon>Bacillati</taxon>
        <taxon>Bacillota</taxon>
        <taxon>Clostridia</taxon>
        <taxon>Eubacteriales</taxon>
        <taxon>Oscillospiraceae</taxon>
        <taxon>Anaerotruncus</taxon>
        <taxon>environmental samples</taxon>
    </lineage>
</organism>
<dbReference type="PANTHER" id="PTHR21381:SF3">
    <property type="entry name" value="SGC REGION PROTEIN SGCQ-RELATED"/>
    <property type="match status" value="1"/>
</dbReference>
<dbReference type="InterPro" id="IPR005137">
    <property type="entry name" value="BtpA"/>
</dbReference>
<proteinExistence type="inferred from homology"/>
<protein>
    <submittedName>
        <fullName evidence="2">Putative sgc region protein SgcQ</fullName>
    </submittedName>
</protein>
<dbReference type="EMBL" id="FMHG01000004">
    <property type="protein sequence ID" value="SCJ90428.1"/>
    <property type="molecule type" value="Genomic_DNA"/>
</dbReference>
<comment type="similarity">
    <text evidence="1">Belongs to the BtpA family.</text>
</comment>
<dbReference type="InterPro" id="IPR011060">
    <property type="entry name" value="RibuloseP-bd_barrel"/>
</dbReference>
<dbReference type="SUPFAM" id="SSF51366">
    <property type="entry name" value="Ribulose-phoshate binding barrel"/>
    <property type="match status" value="1"/>
</dbReference>
<evidence type="ECO:0000313" key="2">
    <source>
        <dbReference type="EMBL" id="SCJ90428.1"/>
    </source>
</evidence>
<sequence>MPGHLRINEGQDNMFTQLKPGKKLIIGCIHLLPLPNTPYYQEGDYDRSIEKALRDAEALIKGGADGCLIQGIDGGIFPNTDDTDYARVACISVIGNEVRRMAGPDFKVGVQLMWNCITPSLAAAKACHADFTRCTALAGSTSSRFGPIVAQPLKVQNYRRRIGADNVAMIAEIAGYHVQQGGYDKARFIEQARDVLSVGANAIEMFHGDEALNERMVCDLKEAFPTAPVVLGGGTNIENAARRLKYADCAIVGTCFEKGNWGGDVQWDAVRDYVQNVRQIEPQ</sequence>
<dbReference type="Pfam" id="PF03437">
    <property type="entry name" value="BtpA"/>
    <property type="match status" value="1"/>
</dbReference>
<dbReference type="InterPro" id="IPR013785">
    <property type="entry name" value="Aldolase_TIM"/>
</dbReference>